<gene>
    <name evidence="13" type="ORF">BDDG_04094</name>
</gene>
<evidence type="ECO:0000256" key="11">
    <source>
        <dbReference type="PIRNR" id="PIRNR017126"/>
    </source>
</evidence>
<dbReference type="Pfam" id="PF05786">
    <property type="entry name" value="Cnd2"/>
    <property type="match status" value="1"/>
</dbReference>
<feature type="region of interest" description="Disordered" evidence="12">
    <location>
        <begin position="682"/>
        <end position="701"/>
    </location>
</feature>
<evidence type="ECO:0000256" key="8">
    <source>
        <dbReference type="ARBA" id="ARBA00022776"/>
    </source>
</evidence>
<dbReference type="HOGENOM" id="CLU_010510_0_1_1"/>
<sequence length="887" mass="96346">MPRVVNPPQKNNRRGSSKQATTPHKNSPMKIPLNDDAGEKVARFQSRQALHDLQMNQIKAAVKTPMPPMRKINNYDRASSSSPRTPRGSSVRGGGRETDSGGRQIVNGRAVTPMKRVPILANFEEWMKMATDNKINAANSWNFALIDYFHDMSLLKEGDGVNFQKASCTLDGCVKIYTSRVDSVATETGKLLSGLADSNNKKRQQDEGESGEGDEDDEEETGEDGVTRKKQKKTRSHENTLAPSFSSLQLKKFELEFSVDPLFKKASADFDEGGAKGLLLNHLSIDGTGRIVFDSSDDAGDATADGDWNSGKDDREGTAETDALPSPSPAPQNNDWDDENVEIDLGPLANKFFSSLDILDEQDICPSLKDFDLGDPSGSLDIPFLRAPDDWRQDKSQLEPGVGEASGIMLDDDIAVGFDDDDATITGFDLGGDTGFGEGGEAWARDAALEPMLKVHRIDDGDEGMDSDSNDPYTISLSHQPAAKEHDNILSYFDNALQKNWAGPEHWKIRRIKEATSTTNAAPRIRKEKEPFEIDFASPLDPTLAEMIYTQSSSNSAISLPKTQWKTKGRNLLPDDKHFNSRELLRLFLKPKARMGFKSLARGRQIRNQQNISNNSEMNEAFWAAHKPGAEQTSIDDSAAPTGAYDANFFADDEGLAFPHGLPVGPDDDDDNMPFADAREAFSPTMDPNARPSTSAGESGGLSGLTALLHAAATPGGALAGGFGSQLVTQGGRRVRPDYVAYARVAKKVDVRRLKEEMWKGMGDRLIDSSAFSSSSPSAAVTSLDLPKDAEAPPPSSTETPDPTEDDVGADGNSLRFTSVMQGLKTAYPEQALRDISTSYCFICLLHLANEKGLVLENKGGIDGWQGNGLEEIYVTKDPGAVIEGEA</sequence>
<name>F2TD42_AJEDA</name>
<dbReference type="GO" id="GO:0007076">
    <property type="term" value="P:mitotic chromosome condensation"/>
    <property type="evidence" value="ECO:0007669"/>
    <property type="project" value="InterPro"/>
</dbReference>
<organism evidence="13">
    <name type="scientific">Ajellomyces dermatitidis (strain ATCC 18188 / CBS 674.68)</name>
    <name type="common">Blastomyces dermatitidis</name>
    <dbReference type="NCBI Taxonomy" id="653446"/>
    <lineage>
        <taxon>Eukaryota</taxon>
        <taxon>Fungi</taxon>
        <taxon>Dikarya</taxon>
        <taxon>Ascomycota</taxon>
        <taxon>Pezizomycotina</taxon>
        <taxon>Eurotiomycetes</taxon>
        <taxon>Eurotiomycetidae</taxon>
        <taxon>Onygenales</taxon>
        <taxon>Ajellomycetaceae</taxon>
        <taxon>Blastomyces</taxon>
    </lineage>
</organism>
<dbReference type="GO" id="GO:0000796">
    <property type="term" value="C:condensin complex"/>
    <property type="evidence" value="ECO:0007669"/>
    <property type="project" value="InterPro"/>
</dbReference>
<dbReference type="PANTHER" id="PTHR13108">
    <property type="entry name" value="CONDENSIN COMPLEX SUBUNIT 2"/>
    <property type="match status" value="1"/>
</dbReference>
<protein>
    <recommendedName>
        <fullName evidence="4 11">Condensin complex subunit 2</fullName>
    </recommendedName>
</protein>
<evidence type="ECO:0000256" key="6">
    <source>
        <dbReference type="ARBA" id="ARBA00022490"/>
    </source>
</evidence>
<dbReference type="EMBL" id="GG749424">
    <property type="protein sequence ID" value="EGE81153.1"/>
    <property type="molecule type" value="Genomic_DNA"/>
</dbReference>
<dbReference type="AlphaFoldDB" id="F2TD42"/>
<keyword evidence="5" id="KW-0158">Chromosome</keyword>
<feature type="region of interest" description="Disordered" evidence="12">
    <location>
        <begin position="771"/>
        <end position="813"/>
    </location>
</feature>
<dbReference type="PANTHER" id="PTHR13108:SF9">
    <property type="entry name" value="CONDENSIN COMPLEX SUBUNIT 2"/>
    <property type="match status" value="1"/>
</dbReference>
<dbReference type="OrthoDB" id="362021at2759"/>
<accession>F2TD42</accession>
<keyword evidence="8 11" id="KW-0498">Mitosis</keyword>
<evidence type="ECO:0000256" key="2">
    <source>
        <dbReference type="ARBA" id="ARBA00004496"/>
    </source>
</evidence>
<evidence type="ECO:0000256" key="12">
    <source>
        <dbReference type="SAM" id="MobiDB-lite"/>
    </source>
</evidence>
<comment type="subcellular location">
    <subcellularLocation>
        <location evidence="1">Chromosome</location>
    </subcellularLocation>
    <subcellularLocation>
        <location evidence="2">Cytoplasm</location>
    </subcellularLocation>
</comment>
<evidence type="ECO:0000256" key="1">
    <source>
        <dbReference type="ARBA" id="ARBA00004286"/>
    </source>
</evidence>
<reference evidence="13" key="1">
    <citation type="submission" date="2010-03" db="EMBL/GenBank/DDBJ databases">
        <title>Annotation of Blastomyces dermatitidis strain ATCC 18188.</title>
        <authorList>
            <consortium name="The Broad Institute Genome Sequencing Platform"/>
            <consortium name="Broad Institute Genome Sequencing Center for Infectious Disease."/>
            <person name="Cuomo C."/>
            <person name="Klein B."/>
            <person name="Sullivan T."/>
            <person name="Heitman J."/>
            <person name="Young S."/>
            <person name="Zeng Q."/>
            <person name="Gargeya S."/>
            <person name="Alvarado L."/>
            <person name="Berlin A.M."/>
            <person name="Chapman S.B."/>
            <person name="Chen Z."/>
            <person name="Freedman E."/>
            <person name="Gellesch M."/>
            <person name="Goldberg J."/>
            <person name="Griggs A."/>
            <person name="Gujja S."/>
            <person name="Heilman E."/>
            <person name="Heiman D."/>
            <person name="Howarth C."/>
            <person name="Mehta T."/>
            <person name="Neiman D."/>
            <person name="Pearson M."/>
            <person name="Roberts A."/>
            <person name="Saif S."/>
            <person name="Shea T."/>
            <person name="Shenoy N."/>
            <person name="Sisk P."/>
            <person name="Stolte C."/>
            <person name="Sykes S."/>
            <person name="White J."/>
            <person name="Yandava C."/>
            <person name="Haas B."/>
            <person name="Nusbaum C."/>
            <person name="Birren B."/>
        </authorList>
    </citation>
    <scope>NUCLEOTIDE SEQUENCE [LARGE SCALE GENOMIC DNA]</scope>
    <source>
        <strain evidence="13">ATCC 18188</strain>
    </source>
</reference>
<feature type="region of interest" description="Disordered" evidence="12">
    <location>
        <begin position="60"/>
        <end position="104"/>
    </location>
</feature>
<dbReference type="InterPro" id="IPR022816">
    <property type="entry name" value="Condensin_barren_su2"/>
</dbReference>
<evidence type="ECO:0000313" key="13">
    <source>
        <dbReference type="EMBL" id="EGE81153.1"/>
    </source>
</evidence>
<dbReference type="GO" id="GO:0005737">
    <property type="term" value="C:cytoplasm"/>
    <property type="evidence" value="ECO:0007669"/>
    <property type="project" value="UniProtKB-SubCell"/>
</dbReference>
<evidence type="ECO:0000256" key="4">
    <source>
        <dbReference type="ARBA" id="ARBA00016065"/>
    </source>
</evidence>
<dbReference type="PIRSF" id="PIRSF017126">
    <property type="entry name" value="Condensin_H"/>
    <property type="match status" value="1"/>
</dbReference>
<evidence type="ECO:0000256" key="5">
    <source>
        <dbReference type="ARBA" id="ARBA00022454"/>
    </source>
</evidence>
<feature type="region of interest" description="Disordered" evidence="12">
    <location>
        <begin position="296"/>
        <end position="340"/>
    </location>
</feature>
<proteinExistence type="inferred from homology"/>
<evidence type="ECO:0000256" key="7">
    <source>
        <dbReference type="ARBA" id="ARBA00022618"/>
    </source>
</evidence>
<keyword evidence="9 11" id="KW-0226">DNA condensation</keyword>
<feature type="compositionally biased region" description="Low complexity" evidence="12">
    <location>
        <begin position="79"/>
        <end position="90"/>
    </location>
</feature>
<keyword evidence="6" id="KW-0963">Cytoplasm</keyword>
<comment type="similarity">
    <text evidence="3 11">Belongs to the CND2 (condensin subunit 2) family.</text>
</comment>
<evidence type="ECO:0000256" key="9">
    <source>
        <dbReference type="ARBA" id="ARBA00023067"/>
    </source>
</evidence>
<dbReference type="GO" id="GO:0051301">
    <property type="term" value="P:cell division"/>
    <property type="evidence" value="ECO:0007669"/>
    <property type="project" value="UniProtKB-KW"/>
</dbReference>
<feature type="region of interest" description="Disordered" evidence="12">
    <location>
        <begin position="1"/>
        <end position="41"/>
    </location>
</feature>
<dbReference type="GO" id="GO:0003682">
    <property type="term" value="F:chromatin binding"/>
    <property type="evidence" value="ECO:0007669"/>
    <property type="project" value="TreeGrafter"/>
</dbReference>
<keyword evidence="10 11" id="KW-0131">Cell cycle</keyword>
<evidence type="ECO:0000256" key="10">
    <source>
        <dbReference type="ARBA" id="ARBA00023306"/>
    </source>
</evidence>
<evidence type="ECO:0000256" key="3">
    <source>
        <dbReference type="ARBA" id="ARBA00009471"/>
    </source>
</evidence>
<dbReference type="Proteomes" id="UP000007802">
    <property type="component" value="Unassembled WGS sequence"/>
</dbReference>
<feature type="compositionally biased region" description="Low complexity" evidence="12">
    <location>
        <begin position="771"/>
        <end position="783"/>
    </location>
</feature>
<feature type="region of interest" description="Disordered" evidence="12">
    <location>
        <begin position="196"/>
        <end position="240"/>
    </location>
</feature>
<keyword evidence="7 11" id="KW-0132">Cell division</keyword>
<feature type="compositionally biased region" description="Acidic residues" evidence="12">
    <location>
        <begin position="207"/>
        <end position="223"/>
    </location>
</feature>
<comment type="function">
    <text evidence="11">Regulatory subunit of the condensin complex, a complex required for conversion of interphase chromatin into mitotic-like condense chromosomes.</text>
</comment>